<evidence type="ECO:0000313" key="8">
    <source>
        <dbReference type="Proteomes" id="UP000009022"/>
    </source>
</evidence>
<evidence type="ECO:0000313" key="7">
    <source>
        <dbReference type="EMBL" id="EDV24707.1"/>
    </source>
</evidence>
<evidence type="ECO:0000256" key="6">
    <source>
        <dbReference type="SAM" id="Phobius"/>
    </source>
</evidence>
<dbReference type="InterPro" id="IPR019325">
    <property type="entry name" value="NEDD4/Bsd2"/>
</dbReference>
<organism evidence="7 8">
    <name type="scientific">Trichoplax adhaerens</name>
    <name type="common">Trichoplax reptans</name>
    <dbReference type="NCBI Taxonomy" id="10228"/>
    <lineage>
        <taxon>Eukaryota</taxon>
        <taxon>Metazoa</taxon>
        <taxon>Placozoa</taxon>
        <taxon>Uniplacotomia</taxon>
        <taxon>Trichoplacea</taxon>
        <taxon>Trichoplacidae</taxon>
        <taxon>Trichoplax</taxon>
    </lineage>
</organism>
<keyword evidence="4 6" id="KW-0472">Membrane</keyword>
<accession>B3RWK6</accession>
<sequence length="237" mass="26900">MEATHSDGNQVEMQQECEHSENAPAISSSTDLNHEALCPQYDSPPPVANLEDYPIASELPPEYDSGYNQALKMYIYPIASELPPEYDSRYNQDWGKNQSTALPQSSQSVAQHQHYQIDPRSMHIPRIPTYDEAERHKQGSVRPRRRREEELTDDELGTGFAFMGSMFVSFIFSWIGFIICYCASSTVAGRYGAFAGFGLSLIKWAIILQHVKFDGSTNGDNWLWWLVVAFVWFGDIT</sequence>
<evidence type="ECO:0000256" key="2">
    <source>
        <dbReference type="ARBA" id="ARBA00022692"/>
    </source>
</evidence>
<dbReference type="CDD" id="cd22212">
    <property type="entry name" value="NDFIP-like"/>
    <property type="match status" value="1"/>
</dbReference>
<evidence type="ECO:0000256" key="5">
    <source>
        <dbReference type="SAM" id="MobiDB-lite"/>
    </source>
</evidence>
<dbReference type="GO" id="GO:0005783">
    <property type="term" value="C:endoplasmic reticulum"/>
    <property type="evidence" value="ECO:0000318"/>
    <property type="project" value="GO_Central"/>
</dbReference>
<dbReference type="GO" id="GO:0007034">
    <property type="term" value="P:vacuolar transport"/>
    <property type="evidence" value="ECO:0007669"/>
    <property type="project" value="InterPro"/>
</dbReference>
<protein>
    <recommendedName>
        <fullName evidence="9">Nedd4 family interacting protein 1</fullName>
    </recommendedName>
</protein>
<comment type="subcellular location">
    <subcellularLocation>
        <location evidence="1">Membrane</location>
        <topology evidence="1">Multi-pass membrane protein</topology>
    </subcellularLocation>
</comment>
<dbReference type="GO" id="GO:0048471">
    <property type="term" value="C:perinuclear region of cytoplasm"/>
    <property type="evidence" value="ECO:0000318"/>
    <property type="project" value="GO_Central"/>
</dbReference>
<dbReference type="GO" id="GO:0005794">
    <property type="term" value="C:Golgi apparatus"/>
    <property type="evidence" value="ECO:0000318"/>
    <property type="project" value="GO_Central"/>
</dbReference>
<feature type="transmembrane region" description="Helical" evidence="6">
    <location>
        <begin position="221"/>
        <end position="236"/>
    </location>
</feature>
<evidence type="ECO:0000256" key="1">
    <source>
        <dbReference type="ARBA" id="ARBA00004141"/>
    </source>
</evidence>
<dbReference type="PANTHER" id="PTHR13396:SF5">
    <property type="entry name" value="NEDD4 FAMILY INTERACTING PROTEIN"/>
    <property type="match status" value="1"/>
</dbReference>
<dbReference type="Pfam" id="PF10176">
    <property type="entry name" value="NEDD4_Bsd2"/>
    <property type="match status" value="1"/>
</dbReference>
<feature type="region of interest" description="Disordered" evidence="5">
    <location>
        <begin position="1"/>
        <end position="26"/>
    </location>
</feature>
<evidence type="ECO:0000256" key="3">
    <source>
        <dbReference type="ARBA" id="ARBA00022989"/>
    </source>
</evidence>
<proteinExistence type="predicted"/>
<dbReference type="CTD" id="6754257"/>
<dbReference type="Proteomes" id="UP000009022">
    <property type="component" value="Unassembled WGS sequence"/>
</dbReference>
<dbReference type="GO" id="GO:0016020">
    <property type="term" value="C:membrane"/>
    <property type="evidence" value="ECO:0007669"/>
    <property type="project" value="UniProtKB-SubCell"/>
</dbReference>
<dbReference type="AlphaFoldDB" id="B3RWK6"/>
<evidence type="ECO:0000256" key="4">
    <source>
        <dbReference type="ARBA" id="ARBA00023136"/>
    </source>
</evidence>
<feature type="transmembrane region" description="Helical" evidence="6">
    <location>
        <begin position="191"/>
        <end position="209"/>
    </location>
</feature>
<dbReference type="GO" id="GO:0006511">
    <property type="term" value="P:ubiquitin-dependent protein catabolic process"/>
    <property type="evidence" value="ECO:0000318"/>
    <property type="project" value="GO_Central"/>
</dbReference>
<dbReference type="RefSeq" id="XP_002112597.1">
    <property type="nucleotide sequence ID" value="XM_002112561.1"/>
</dbReference>
<reference evidence="7 8" key="1">
    <citation type="journal article" date="2008" name="Nature">
        <title>The Trichoplax genome and the nature of placozoans.</title>
        <authorList>
            <person name="Srivastava M."/>
            <person name="Begovic E."/>
            <person name="Chapman J."/>
            <person name="Putnam N.H."/>
            <person name="Hellsten U."/>
            <person name="Kawashima T."/>
            <person name="Kuo A."/>
            <person name="Mitros T."/>
            <person name="Salamov A."/>
            <person name="Carpenter M.L."/>
            <person name="Signorovitch A.Y."/>
            <person name="Moreno M.A."/>
            <person name="Kamm K."/>
            <person name="Grimwood J."/>
            <person name="Schmutz J."/>
            <person name="Shapiro H."/>
            <person name="Grigoriev I.V."/>
            <person name="Buss L.W."/>
            <person name="Schierwater B."/>
            <person name="Dellaporta S.L."/>
            <person name="Rokhsar D.S."/>
        </authorList>
    </citation>
    <scope>NUCLEOTIDE SEQUENCE [LARGE SCALE GENOMIC DNA]</scope>
    <source>
        <strain evidence="7 8">Grell-BS-1999</strain>
    </source>
</reference>
<dbReference type="GO" id="GO:0031398">
    <property type="term" value="P:positive regulation of protein ubiquitination"/>
    <property type="evidence" value="ECO:0000318"/>
    <property type="project" value="GO_Central"/>
</dbReference>
<dbReference type="eggNOG" id="KOG4812">
    <property type="taxonomic scope" value="Eukaryota"/>
</dbReference>
<evidence type="ECO:0008006" key="9">
    <source>
        <dbReference type="Google" id="ProtNLM"/>
    </source>
</evidence>
<dbReference type="InParanoid" id="B3RWK6"/>
<keyword evidence="2 6" id="KW-0812">Transmembrane</keyword>
<feature type="region of interest" description="Disordered" evidence="5">
    <location>
        <begin position="91"/>
        <end position="115"/>
    </location>
</feature>
<feature type="transmembrane region" description="Helical" evidence="6">
    <location>
        <begin position="160"/>
        <end position="184"/>
    </location>
</feature>
<dbReference type="STRING" id="10228.B3RWK6"/>
<feature type="compositionally biased region" description="Polar residues" evidence="5">
    <location>
        <begin position="91"/>
        <end position="114"/>
    </location>
</feature>
<dbReference type="PhylomeDB" id="B3RWK6"/>
<dbReference type="GeneID" id="6754257"/>
<dbReference type="OrthoDB" id="10003116at2759"/>
<dbReference type="EMBL" id="DS985245">
    <property type="protein sequence ID" value="EDV24707.1"/>
    <property type="molecule type" value="Genomic_DNA"/>
</dbReference>
<dbReference type="KEGG" id="tad:TRIADDRAFT_56783"/>
<keyword evidence="3 6" id="KW-1133">Transmembrane helix</keyword>
<dbReference type="HOGENOM" id="CLU_1172016_0_0_1"/>
<keyword evidence="8" id="KW-1185">Reference proteome</keyword>
<dbReference type="GO" id="GO:0030001">
    <property type="term" value="P:metal ion transport"/>
    <property type="evidence" value="ECO:0007669"/>
    <property type="project" value="InterPro"/>
</dbReference>
<dbReference type="PANTHER" id="PTHR13396">
    <property type="entry name" value="NEDD4 FAMILY INTERACTING PROTEIN 1/2"/>
    <property type="match status" value="1"/>
</dbReference>
<feature type="compositionally biased region" description="Polar residues" evidence="5">
    <location>
        <begin position="1"/>
        <end position="13"/>
    </location>
</feature>
<gene>
    <name evidence="7" type="ORF">TRIADDRAFT_56783</name>
</gene>
<name>B3RWK6_TRIAD</name>